<gene>
    <name evidence="2" type="ORF">FGO68_gene1587</name>
</gene>
<dbReference type="AlphaFoldDB" id="A0A8J8NW04"/>
<sequence>MISNINQQFEEQLFLKKAWLKILPGLYLGDHLLLLFNFLSYWQQFLQIFLLIFQFDVELLRLLFRNSYAFLDMVSHSLHLNLIVFLHMRFYRSLRRLNLIVQLLRHTAYLNFKFLCQI</sequence>
<proteinExistence type="predicted"/>
<evidence type="ECO:0000256" key="1">
    <source>
        <dbReference type="SAM" id="Phobius"/>
    </source>
</evidence>
<keyword evidence="1" id="KW-1133">Transmembrane helix</keyword>
<name>A0A8J8NW04_HALGN</name>
<keyword evidence="1" id="KW-0812">Transmembrane</keyword>
<comment type="caution">
    <text evidence="2">The sequence shown here is derived from an EMBL/GenBank/DDBJ whole genome shotgun (WGS) entry which is preliminary data.</text>
</comment>
<protein>
    <recommendedName>
        <fullName evidence="4">Transmembrane protein</fullName>
    </recommendedName>
</protein>
<dbReference type="EMBL" id="RRYP01006338">
    <property type="protein sequence ID" value="TNV81280.1"/>
    <property type="molecule type" value="Genomic_DNA"/>
</dbReference>
<keyword evidence="1" id="KW-0472">Membrane</keyword>
<evidence type="ECO:0000313" key="3">
    <source>
        <dbReference type="Proteomes" id="UP000785679"/>
    </source>
</evidence>
<feature type="transmembrane region" description="Helical" evidence="1">
    <location>
        <begin position="32"/>
        <end position="55"/>
    </location>
</feature>
<accession>A0A8J8NW04</accession>
<reference evidence="2" key="1">
    <citation type="submission" date="2019-06" db="EMBL/GenBank/DDBJ databases">
        <authorList>
            <person name="Zheng W."/>
        </authorList>
    </citation>
    <scope>NUCLEOTIDE SEQUENCE</scope>
    <source>
        <strain evidence="2">QDHG01</strain>
    </source>
</reference>
<evidence type="ECO:0000313" key="2">
    <source>
        <dbReference type="EMBL" id="TNV81280.1"/>
    </source>
</evidence>
<organism evidence="2 3">
    <name type="scientific">Halteria grandinella</name>
    <dbReference type="NCBI Taxonomy" id="5974"/>
    <lineage>
        <taxon>Eukaryota</taxon>
        <taxon>Sar</taxon>
        <taxon>Alveolata</taxon>
        <taxon>Ciliophora</taxon>
        <taxon>Intramacronucleata</taxon>
        <taxon>Spirotrichea</taxon>
        <taxon>Stichotrichia</taxon>
        <taxon>Sporadotrichida</taxon>
        <taxon>Halteriidae</taxon>
        <taxon>Halteria</taxon>
    </lineage>
</organism>
<keyword evidence="3" id="KW-1185">Reference proteome</keyword>
<evidence type="ECO:0008006" key="4">
    <source>
        <dbReference type="Google" id="ProtNLM"/>
    </source>
</evidence>
<dbReference type="Proteomes" id="UP000785679">
    <property type="component" value="Unassembled WGS sequence"/>
</dbReference>
<feature type="transmembrane region" description="Helical" evidence="1">
    <location>
        <begin position="67"/>
        <end position="86"/>
    </location>
</feature>